<dbReference type="EMBL" id="CABWMC010000029">
    <property type="protein sequence ID" value="VXC63222.1"/>
    <property type="molecule type" value="Genomic_DNA"/>
</dbReference>
<dbReference type="AlphaFoldDB" id="A0A654A5Q6"/>
<comment type="similarity">
    <text evidence="1">Belongs to the 'phage' integrase family.</text>
</comment>
<dbReference type="PANTHER" id="PTHR30349:SF41">
    <property type="entry name" value="INTEGRASE_RECOMBINASE PROTEIN MJ0367-RELATED"/>
    <property type="match status" value="1"/>
</dbReference>
<evidence type="ECO:0000256" key="1">
    <source>
        <dbReference type="ARBA" id="ARBA00008857"/>
    </source>
</evidence>
<keyword evidence="3" id="KW-0233">DNA recombination</keyword>
<evidence type="ECO:0000256" key="4">
    <source>
        <dbReference type="PROSITE-ProRule" id="PRU01248"/>
    </source>
</evidence>
<organism evidence="7 8">
    <name type="scientific">Bacillus mycoides</name>
    <dbReference type="NCBI Taxonomy" id="1405"/>
    <lineage>
        <taxon>Bacteria</taxon>
        <taxon>Bacillati</taxon>
        <taxon>Bacillota</taxon>
        <taxon>Bacilli</taxon>
        <taxon>Bacillales</taxon>
        <taxon>Bacillaceae</taxon>
        <taxon>Bacillus</taxon>
        <taxon>Bacillus cereus group</taxon>
    </lineage>
</organism>
<dbReference type="InterPro" id="IPR011010">
    <property type="entry name" value="DNA_brk_join_enz"/>
</dbReference>
<evidence type="ECO:0000259" key="6">
    <source>
        <dbReference type="PROSITE" id="PS51900"/>
    </source>
</evidence>
<sequence length="400" mass="46839">MRVQEIPIGNRKAYLLLNSEGVPVVSVAKYMKHLYNNESKSNTLKTYCTALKHYFTYLQQIQIDYQQVNFEILSNYVGWLRNPYRNNKVIPYKVPKKQNKEKEPKQLTEKTVNNYISAVTNFYDYLYRSELIDSDIVEKLMKKMFTGAGGNGYKSFLHHVNEGKPYSKNILKLNEPKEKMKIFTKEQVETIYHSTTNIRDRFLVLLLFETGLRIGEALSLFLEDFQFDAKQRKHKLKLTDRGDLPNGGKLKTGSRELDVSQSLMDLYDDYLYEVIDDYNPDHNFVFVKLWGKNPGEPMTYSDVYATFKEIERKTGIYITPHLFRHTHGTIYYLETKNIKMVQERLGHSQVQTTINLYVHPSNDEIREDWEKAAHAFEIGPKKGNQKDDFALGIPDEAFPF</sequence>
<dbReference type="PROSITE" id="PS51898">
    <property type="entry name" value="TYR_RECOMBINASE"/>
    <property type="match status" value="1"/>
</dbReference>
<proteinExistence type="inferred from homology"/>
<evidence type="ECO:0000259" key="5">
    <source>
        <dbReference type="PROSITE" id="PS51898"/>
    </source>
</evidence>
<dbReference type="PANTHER" id="PTHR30349">
    <property type="entry name" value="PHAGE INTEGRASE-RELATED"/>
    <property type="match status" value="1"/>
</dbReference>
<gene>
    <name evidence="7" type="ORF">BACI71_40494</name>
</gene>
<keyword evidence="2 4" id="KW-0238">DNA-binding</keyword>
<dbReference type="InterPro" id="IPR002104">
    <property type="entry name" value="Integrase_catalytic"/>
</dbReference>
<dbReference type="GO" id="GO:0015074">
    <property type="term" value="P:DNA integration"/>
    <property type="evidence" value="ECO:0007669"/>
    <property type="project" value="InterPro"/>
</dbReference>
<feature type="domain" description="Tyr recombinase" evidence="5">
    <location>
        <begin position="178"/>
        <end position="370"/>
    </location>
</feature>
<dbReference type="GO" id="GO:0006310">
    <property type="term" value="P:DNA recombination"/>
    <property type="evidence" value="ECO:0007669"/>
    <property type="project" value="UniProtKB-KW"/>
</dbReference>
<evidence type="ECO:0000256" key="3">
    <source>
        <dbReference type="ARBA" id="ARBA00023172"/>
    </source>
</evidence>
<accession>A0A654A5Q6</accession>
<dbReference type="InterPro" id="IPR044068">
    <property type="entry name" value="CB"/>
</dbReference>
<evidence type="ECO:0008006" key="9">
    <source>
        <dbReference type="Google" id="ProtNLM"/>
    </source>
</evidence>
<evidence type="ECO:0000313" key="7">
    <source>
        <dbReference type="EMBL" id="VXC63222.1"/>
    </source>
</evidence>
<dbReference type="Gene3D" id="1.10.443.10">
    <property type="entry name" value="Intergrase catalytic core"/>
    <property type="match status" value="1"/>
</dbReference>
<evidence type="ECO:0000313" key="8">
    <source>
        <dbReference type="Proteomes" id="UP000437562"/>
    </source>
</evidence>
<dbReference type="InterPro" id="IPR013762">
    <property type="entry name" value="Integrase-like_cat_sf"/>
</dbReference>
<evidence type="ECO:0000256" key="2">
    <source>
        <dbReference type="ARBA" id="ARBA00023125"/>
    </source>
</evidence>
<feature type="domain" description="Core-binding (CB)" evidence="6">
    <location>
        <begin position="29"/>
        <end position="127"/>
    </location>
</feature>
<dbReference type="PROSITE" id="PS51900">
    <property type="entry name" value="CB"/>
    <property type="match status" value="1"/>
</dbReference>
<dbReference type="Pfam" id="PF00589">
    <property type="entry name" value="Phage_integrase"/>
    <property type="match status" value="1"/>
</dbReference>
<dbReference type="GO" id="GO:0003677">
    <property type="term" value="F:DNA binding"/>
    <property type="evidence" value="ECO:0007669"/>
    <property type="project" value="UniProtKB-UniRule"/>
</dbReference>
<dbReference type="Gene3D" id="1.10.150.130">
    <property type="match status" value="1"/>
</dbReference>
<protein>
    <recommendedName>
        <fullName evidence="9">Transposase</fullName>
    </recommendedName>
</protein>
<reference evidence="7 8" key="1">
    <citation type="submission" date="2019-10" db="EMBL/GenBank/DDBJ databases">
        <authorList>
            <person name="Karimi E."/>
        </authorList>
    </citation>
    <scope>NUCLEOTIDE SEQUENCE [LARGE SCALE GENOMIC DNA]</scope>
    <source>
        <strain evidence="7">Bacillus sp. 71</strain>
    </source>
</reference>
<dbReference type="SUPFAM" id="SSF56349">
    <property type="entry name" value="DNA breaking-rejoining enzymes"/>
    <property type="match status" value="1"/>
</dbReference>
<name>A0A654A5Q6_BACMY</name>
<dbReference type="RefSeq" id="WP_159146588.1">
    <property type="nucleotide sequence ID" value="NZ_CP036043.1"/>
</dbReference>
<dbReference type="InterPro" id="IPR010998">
    <property type="entry name" value="Integrase_recombinase_N"/>
</dbReference>
<dbReference type="Proteomes" id="UP000437562">
    <property type="component" value="Unassembled WGS sequence"/>
</dbReference>
<dbReference type="InterPro" id="IPR050090">
    <property type="entry name" value="Tyrosine_recombinase_XerCD"/>
</dbReference>